<evidence type="ECO:0000256" key="5">
    <source>
        <dbReference type="ARBA" id="ARBA00023315"/>
    </source>
</evidence>
<comment type="caution">
    <text evidence="8">The sequence shown here is derived from an EMBL/GenBank/DDBJ whole genome shotgun (WGS) entry which is preliminary data.</text>
</comment>
<dbReference type="PANTHER" id="PTHR36449:SF1">
    <property type="entry name" value="ACETYLTRANSFERASE"/>
    <property type="match status" value="1"/>
</dbReference>
<keyword evidence="9" id="KW-1185">Reference proteome</keyword>
<evidence type="ECO:0000313" key="9">
    <source>
        <dbReference type="Proteomes" id="UP000028640"/>
    </source>
</evidence>
<dbReference type="PANTHER" id="PTHR36449">
    <property type="entry name" value="ACETYLTRANSFERASE-RELATED"/>
    <property type="match status" value="1"/>
</dbReference>
<dbReference type="Gene3D" id="3.40.630.30">
    <property type="match status" value="1"/>
</dbReference>
<proteinExistence type="inferred from homology"/>
<organism evidence="8 9">
    <name type="scientific">Ewingella americana (strain ATCC 33852 / DSM 4580 / CCUG 14506 / JCM 5911 / LMG 7869 / NCTC 12157 / CDC 1468-78)</name>
    <dbReference type="NCBI Taxonomy" id="910964"/>
    <lineage>
        <taxon>Bacteria</taxon>
        <taxon>Pseudomonadati</taxon>
        <taxon>Pseudomonadota</taxon>
        <taxon>Gammaproteobacteria</taxon>
        <taxon>Enterobacterales</taxon>
        <taxon>Yersiniaceae</taxon>
        <taxon>Ewingella</taxon>
    </lineage>
</organism>
<keyword evidence="2" id="KW-0678">Repressor</keyword>
<comment type="similarity">
    <text evidence="1">Belongs to the acetyltransferase family. GNAT subfamily.</text>
</comment>
<dbReference type="STRING" id="910964.GEAM_4060"/>
<gene>
    <name evidence="8" type="ORF">GEAM_4060</name>
</gene>
<keyword evidence="5" id="KW-0012">Acyltransferase</keyword>
<dbReference type="AlphaFoldDB" id="A0A085G2T7"/>
<evidence type="ECO:0000313" key="8">
    <source>
        <dbReference type="EMBL" id="KFC78032.1"/>
    </source>
</evidence>
<dbReference type="GeneID" id="78381201"/>
<evidence type="ECO:0000259" key="7">
    <source>
        <dbReference type="Pfam" id="PF13508"/>
    </source>
</evidence>
<keyword evidence="4 8" id="KW-0808">Transferase</keyword>
<evidence type="ECO:0000256" key="3">
    <source>
        <dbReference type="ARBA" id="ARBA00022649"/>
    </source>
</evidence>
<dbReference type="Proteomes" id="UP000028640">
    <property type="component" value="Unassembled WGS sequence"/>
</dbReference>
<protein>
    <submittedName>
        <fullName evidence="8">Acetyltransferase</fullName>
    </submittedName>
</protein>
<dbReference type="InterPro" id="IPR016181">
    <property type="entry name" value="Acyl_CoA_acyltransferase"/>
</dbReference>
<comment type="catalytic activity">
    <reaction evidence="6">
        <text>glycyl-tRNA(Gly) + acetyl-CoA = N-acetylglycyl-tRNA(Gly) + CoA + H(+)</text>
        <dbReference type="Rhea" id="RHEA:81867"/>
        <dbReference type="Rhea" id="RHEA-COMP:9683"/>
        <dbReference type="Rhea" id="RHEA-COMP:19766"/>
        <dbReference type="ChEBI" id="CHEBI:15378"/>
        <dbReference type="ChEBI" id="CHEBI:57287"/>
        <dbReference type="ChEBI" id="CHEBI:57288"/>
        <dbReference type="ChEBI" id="CHEBI:78522"/>
        <dbReference type="ChEBI" id="CHEBI:232036"/>
    </reaction>
</comment>
<feature type="domain" description="N-acetyltransferase" evidence="7">
    <location>
        <begin position="91"/>
        <end position="150"/>
    </location>
</feature>
<evidence type="ECO:0000256" key="4">
    <source>
        <dbReference type="ARBA" id="ARBA00022679"/>
    </source>
</evidence>
<dbReference type="GO" id="GO:0016747">
    <property type="term" value="F:acyltransferase activity, transferring groups other than amino-acyl groups"/>
    <property type="evidence" value="ECO:0007669"/>
    <property type="project" value="InterPro"/>
</dbReference>
<evidence type="ECO:0000256" key="6">
    <source>
        <dbReference type="ARBA" id="ARBA00049880"/>
    </source>
</evidence>
<sequence length="173" mass="19291">MDDLTIGMLVEDAEYDFSAFDCGEESLNVFLTEHLARQHRNRILRGYLLMTKEPKPKVLGYYTLSGSCFEKASLPSNTQKRKVPYENVPSITLGRLAVHKELHGQEWGTTLVTHAMKVVYLASKAVGVHALFVDALNDKAKGFYQKLGFIPLAGDNAHSLFLPTKSIETLFAS</sequence>
<keyword evidence="3" id="KW-1277">Toxin-antitoxin system</keyword>
<accession>A0A085G2T7</accession>
<reference evidence="8 9" key="1">
    <citation type="submission" date="2014-05" db="EMBL/GenBank/DDBJ databases">
        <title>ATOL: Assembling a taxonomically balanced genome-scale reconstruction of the evolutionary history of the Enterobacteriaceae.</title>
        <authorList>
            <person name="Plunkett G.III."/>
            <person name="Neeno-Eckwall E.C."/>
            <person name="Glasner J.D."/>
            <person name="Perna N.T."/>
        </authorList>
    </citation>
    <scope>NUCLEOTIDE SEQUENCE [LARGE SCALE GENOMIC DNA]</scope>
    <source>
        <strain evidence="8 9">ATCC 33852</strain>
    </source>
</reference>
<dbReference type="eggNOG" id="COG0456">
    <property type="taxonomic scope" value="Bacteria"/>
</dbReference>
<name>A0A085G2T7_EWIA3</name>
<dbReference type="SUPFAM" id="SSF55729">
    <property type="entry name" value="Acyl-CoA N-acyltransferases (Nat)"/>
    <property type="match status" value="1"/>
</dbReference>
<evidence type="ECO:0000256" key="2">
    <source>
        <dbReference type="ARBA" id="ARBA00022491"/>
    </source>
</evidence>
<dbReference type="EMBL" id="JMPJ01000071">
    <property type="protein sequence ID" value="KFC78032.1"/>
    <property type="molecule type" value="Genomic_DNA"/>
</dbReference>
<dbReference type="Pfam" id="PF13508">
    <property type="entry name" value="Acetyltransf_7"/>
    <property type="match status" value="1"/>
</dbReference>
<dbReference type="InterPro" id="IPR000182">
    <property type="entry name" value="GNAT_dom"/>
</dbReference>
<evidence type="ECO:0000256" key="1">
    <source>
        <dbReference type="ARBA" id="ARBA00009342"/>
    </source>
</evidence>
<dbReference type="RefSeq" id="WP_034795313.1">
    <property type="nucleotide sequence ID" value="NZ_JMPJ01000071.1"/>
</dbReference>